<proteinExistence type="predicted"/>
<accession>A0ACB8ZYB7</accession>
<evidence type="ECO:0000313" key="1">
    <source>
        <dbReference type="EMBL" id="KAI3702296.1"/>
    </source>
</evidence>
<dbReference type="EMBL" id="CM042055">
    <property type="protein sequence ID" value="KAI3702296.1"/>
    <property type="molecule type" value="Genomic_DNA"/>
</dbReference>
<evidence type="ECO:0000313" key="2">
    <source>
        <dbReference type="Proteomes" id="UP001055879"/>
    </source>
</evidence>
<sequence length="682" mass="72792">MATAMLLRSLRRRDVSSAPLSAFKSLSGAKSSWAGSHLSHKMGMITRPFSSRPLGNEVIGIDLGTTNSCVAVMEGKTAKVIENSEGSRTTPSVVAFNQKGELIVGTPAKRQAVTNPTNTVFGTKRLIGRRFDDSQTQKEMGMVPYKIVKAPNGDAWVEANGQKYSPSQIGAFVLTKMKETAEAYLGKTINKAVITVPAYFNDAQRQATKDAGRIAGLDVQRIINEPTAAALSYGLNNKEGLIAVFDLGGGTFDVSILEISNGVFEVKATNGDTFLGGEDFDNAMLDFLVSEFKRTEGIDLSKDRLALQRLREAAEKAKIELSSTTQTDINLPFITADASGAKHLNITLTRSKFEALVNHLIERTKNPCKNCVKDAGITTKEVDEVLLVGGMTRVPKVQEVVTDIFGKTPSKGVNPDEAVAMGAAIQGGILRGDVKELLLLDVTPLSLGIETLGGIFTKLIGRNTTIPTKKSQVFSTAADNQTQVGIKVLQGEREMASDNKLLGEFELVGIPPAPRGMPQVEVTFDIDANGIVTVSAKDKSTGKEQQITIRSSGGLSDDEIEKMVKDAELHAQKDAERKTLIDAKNNADTTIYSVEKNLNEYRDKLPGDVVSEIEAAVSELRKAAGGEDAAEIQAKIDAANKAQSKIGQHMQGGSGSGGDSGTGGGSQGGNQAPEAEYEEVKK</sequence>
<name>A0ACB8ZYB7_ARCLA</name>
<organism evidence="1 2">
    <name type="scientific">Arctium lappa</name>
    <name type="common">Greater burdock</name>
    <name type="synonym">Lappa major</name>
    <dbReference type="NCBI Taxonomy" id="4217"/>
    <lineage>
        <taxon>Eukaryota</taxon>
        <taxon>Viridiplantae</taxon>
        <taxon>Streptophyta</taxon>
        <taxon>Embryophyta</taxon>
        <taxon>Tracheophyta</taxon>
        <taxon>Spermatophyta</taxon>
        <taxon>Magnoliopsida</taxon>
        <taxon>eudicotyledons</taxon>
        <taxon>Gunneridae</taxon>
        <taxon>Pentapetalae</taxon>
        <taxon>asterids</taxon>
        <taxon>campanulids</taxon>
        <taxon>Asterales</taxon>
        <taxon>Asteraceae</taxon>
        <taxon>Carduoideae</taxon>
        <taxon>Cardueae</taxon>
        <taxon>Arctiinae</taxon>
        <taxon>Arctium</taxon>
    </lineage>
</organism>
<reference evidence="1 2" key="2">
    <citation type="journal article" date="2022" name="Mol. Ecol. Resour.">
        <title>The genomes of chicory, endive, great burdock and yacon provide insights into Asteraceae paleo-polyploidization history and plant inulin production.</title>
        <authorList>
            <person name="Fan W."/>
            <person name="Wang S."/>
            <person name="Wang H."/>
            <person name="Wang A."/>
            <person name="Jiang F."/>
            <person name="Liu H."/>
            <person name="Zhao H."/>
            <person name="Xu D."/>
            <person name="Zhang Y."/>
        </authorList>
    </citation>
    <scope>NUCLEOTIDE SEQUENCE [LARGE SCALE GENOMIC DNA]</scope>
    <source>
        <strain evidence="2">cv. Niubang</strain>
    </source>
</reference>
<keyword evidence="2" id="KW-1185">Reference proteome</keyword>
<dbReference type="Proteomes" id="UP001055879">
    <property type="component" value="Linkage Group LG09"/>
</dbReference>
<gene>
    <name evidence="1" type="ORF">L6452_28029</name>
</gene>
<comment type="caution">
    <text evidence="1">The sequence shown here is derived from an EMBL/GenBank/DDBJ whole genome shotgun (WGS) entry which is preliminary data.</text>
</comment>
<reference evidence="2" key="1">
    <citation type="journal article" date="2022" name="Mol. Ecol. Resour.">
        <title>The genomes of chicory, endive, great burdock and yacon provide insights into Asteraceae palaeo-polyploidization history and plant inulin production.</title>
        <authorList>
            <person name="Fan W."/>
            <person name="Wang S."/>
            <person name="Wang H."/>
            <person name="Wang A."/>
            <person name="Jiang F."/>
            <person name="Liu H."/>
            <person name="Zhao H."/>
            <person name="Xu D."/>
            <person name="Zhang Y."/>
        </authorList>
    </citation>
    <scope>NUCLEOTIDE SEQUENCE [LARGE SCALE GENOMIC DNA]</scope>
    <source>
        <strain evidence="2">cv. Niubang</strain>
    </source>
</reference>
<protein>
    <submittedName>
        <fullName evidence="1">Uncharacterized protein</fullName>
    </submittedName>
</protein>